<feature type="domain" description="HTH tetR-type" evidence="6">
    <location>
        <begin position="18"/>
        <end position="78"/>
    </location>
</feature>
<dbReference type="PANTHER" id="PTHR30055:SF175">
    <property type="entry name" value="HTH-TYPE TRANSCRIPTIONAL REPRESSOR KSTR2"/>
    <property type="match status" value="1"/>
</dbReference>
<gene>
    <name evidence="7" type="ORF">KHA93_19775</name>
</gene>
<dbReference type="InterPro" id="IPR001647">
    <property type="entry name" value="HTH_TetR"/>
</dbReference>
<sequence length="205" mass="23383">MEQKQRPIGRPRQDEKAKPTKEIILDVATRLFLEHGYKIVSMDDVAQACGVTKATIYYHYSTKADLFTDAMVKMMIRIRKQMNYLLSGDHPLKERLHTFASTFLRATIDIDLKSFFKEANTSLSTGQIQEIKDAEEQMYTVIEEALNEGILKSEISNVNPKFAAHAFVAMLTIGNYKDAQNQPLLPIEEMADQIVEFYWNGLGKA</sequence>
<name>A0A942TR71_9BACI</name>
<dbReference type="SUPFAM" id="SSF48498">
    <property type="entry name" value="Tetracyclin repressor-like, C-terminal domain"/>
    <property type="match status" value="1"/>
</dbReference>
<dbReference type="InterPro" id="IPR036271">
    <property type="entry name" value="Tet_transcr_reg_TetR-rel_C_sf"/>
</dbReference>
<dbReference type="PRINTS" id="PR00455">
    <property type="entry name" value="HTHTETR"/>
</dbReference>
<evidence type="ECO:0000256" key="4">
    <source>
        <dbReference type="ARBA" id="ARBA00023163"/>
    </source>
</evidence>
<dbReference type="SUPFAM" id="SSF46689">
    <property type="entry name" value="Homeodomain-like"/>
    <property type="match status" value="1"/>
</dbReference>
<evidence type="ECO:0000313" key="7">
    <source>
        <dbReference type="EMBL" id="MBS4201848.1"/>
    </source>
</evidence>
<dbReference type="Gene3D" id="1.10.10.60">
    <property type="entry name" value="Homeodomain-like"/>
    <property type="match status" value="1"/>
</dbReference>
<dbReference type="InterPro" id="IPR009057">
    <property type="entry name" value="Homeodomain-like_sf"/>
</dbReference>
<reference evidence="7 8" key="1">
    <citation type="submission" date="2021-05" db="EMBL/GenBank/DDBJ databases">
        <title>Novel Bacillus species.</title>
        <authorList>
            <person name="Liu G."/>
        </authorList>
    </citation>
    <scope>NUCLEOTIDE SEQUENCE [LARGE SCALE GENOMIC DNA]</scope>
    <source>
        <strain evidence="7 8">FJAT-49732</strain>
    </source>
</reference>
<evidence type="ECO:0000256" key="1">
    <source>
        <dbReference type="ARBA" id="ARBA00022491"/>
    </source>
</evidence>
<keyword evidence="1" id="KW-0678">Repressor</keyword>
<keyword evidence="4" id="KW-0804">Transcription</keyword>
<dbReference type="FunFam" id="1.10.10.60:FF:000141">
    <property type="entry name" value="TetR family transcriptional regulator"/>
    <property type="match status" value="1"/>
</dbReference>
<evidence type="ECO:0000256" key="2">
    <source>
        <dbReference type="ARBA" id="ARBA00023015"/>
    </source>
</evidence>
<evidence type="ECO:0000256" key="3">
    <source>
        <dbReference type="ARBA" id="ARBA00023125"/>
    </source>
</evidence>
<keyword evidence="3 5" id="KW-0238">DNA-binding</keyword>
<evidence type="ECO:0000313" key="8">
    <source>
        <dbReference type="Proteomes" id="UP000682713"/>
    </source>
</evidence>
<protein>
    <submittedName>
        <fullName evidence="7">TetR/AcrR family transcriptional regulator</fullName>
    </submittedName>
</protein>
<dbReference type="GO" id="GO:0000976">
    <property type="term" value="F:transcription cis-regulatory region binding"/>
    <property type="evidence" value="ECO:0007669"/>
    <property type="project" value="TreeGrafter"/>
</dbReference>
<dbReference type="PROSITE" id="PS50977">
    <property type="entry name" value="HTH_TETR_2"/>
    <property type="match status" value="1"/>
</dbReference>
<dbReference type="Pfam" id="PF00440">
    <property type="entry name" value="TetR_N"/>
    <property type="match status" value="1"/>
</dbReference>
<dbReference type="RefSeq" id="WP_213112280.1">
    <property type="nucleotide sequence ID" value="NZ_JAGYPJ010000001.1"/>
</dbReference>
<accession>A0A942TR71</accession>
<dbReference type="EMBL" id="JAGYPJ010000001">
    <property type="protein sequence ID" value="MBS4201848.1"/>
    <property type="molecule type" value="Genomic_DNA"/>
</dbReference>
<dbReference type="InterPro" id="IPR050109">
    <property type="entry name" value="HTH-type_TetR-like_transc_reg"/>
</dbReference>
<evidence type="ECO:0000259" key="6">
    <source>
        <dbReference type="PROSITE" id="PS50977"/>
    </source>
</evidence>
<evidence type="ECO:0000256" key="5">
    <source>
        <dbReference type="PROSITE-ProRule" id="PRU00335"/>
    </source>
</evidence>
<keyword evidence="2" id="KW-0805">Transcription regulation</keyword>
<dbReference type="PANTHER" id="PTHR30055">
    <property type="entry name" value="HTH-TYPE TRANSCRIPTIONAL REGULATOR RUTR"/>
    <property type="match status" value="1"/>
</dbReference>
<dbReference type="GO" id="GO:0045892">
    <property type="term" value="P:negative regulation of DNA-templated transcription"/>
    <property type="evidence" value="ECO:0007669"/>
    <property type="project" value="UniProtKB-ARBA"/>
</dbReference>
<proteinExistence type="predicted"/>
<keyword evidence="8" id="KW-1185">Reference proteome</keyword>
<organism evidence="7 8">
    <name type="scientific">Lederbergia citrisecunda</name>
    <dbReference type="NCBI Taxonomy" id="2833583"/>
    <lineage>
        <taxon>Bacteria</taxon>
        <taxon>Bacillati</taxon>
        <taxon>Bacillota</taxon>
        <taxon>Bacilli</taxon>
        <taxon>Bacillales</taxon>
        <taxon>Bacillaceae</taxon>
        <taxon>Lederbergia</taxon>
    </lineage>
</organism>
<dbReference type="GO" id="GO:0003700">
    <property type="term" value="F:DNA-binding transcription factor activity"/>
    <property type="evidence" value="ECO:0007669"/>
    <property type="project" value="TreeGrafter"/>
</dbReference>
<dbReference type="AlphaFoldDB" id="A0A942TR71"/>
<dbReference type="Gene3D" id="1.10.357.10">
    <property type="entry name" value="Tetracycline Repressor, domain 2"/>
    <property type="match status" value="1"/>
</dbReference>
<dbReference type="Proteomes" id="UP000682713">
    <property type="component" value="Unassembled WGS sequence"/>
</dbReference>
<comment type="caution">
    <text evidence="7">The sequence shown here is derived from an EMBL/GenBank/DDBJ whole genome shotgun (WGS) entry which is preliminary data.</text>
</comment>
<feature type="DNA-binding region" description="H-T-H motif" evidence="5">
    <location>
        <begin position="41"/>
        <end position="60"/>
    </location>
</feature>